<dbReference type="OrthoDB" id="2013972at2759"/>
<dbReference type="InterPro" id="IPR029063">
    <property type="entry name" value="SAM-dependent_MTases_sf"/>
</dbReference>
<dbReference type="OMA" id="VHHLWLL"/>
<dbReference type="RefSeq" id="XP_007801792.1">
    <property type="nucleotide sequence ID" value="XM_007803601.1"/>
</dbReference>
<dbReference type="InterPro" id="IPR011057">
    <property type="entry name" value="Mss4-like_sf"/>
</dbReference>
<dbReference type="CDD" id="cd02440">
    <property type="entry name" value="AdoMet_MTases"/>
    <property type="match status" value="1"/>
</dbReference>
<dbReference type="Pfam" id="PF04828">
    <property type="entry name" value="GFA"/>
    <property type="match status" value="1"/>
</dbReference>
<dbReference type="SUPFAM" id="SSF51316">
    <property type="entry name" value="Mss4-like"/>
    <property type="match status" value="1"/>
</dbReference>
<evidence type="ECO:0000313" key="7">
    <source>
        <dbReference type="Proteomes" id="UP000019373"/>
    </source>
</evidence>
<sequence length="439" mass="50260">MSTPHRIPVDETPRDNTGYDSDEGAESSRSLASSSDIYRYENGRRYHTFRDGSYWAPNDQMNSYHEKIFHHIMLLTLNDKLYLAPIETPKHVIDLGTGAGRWAIDFADHHEDAEVLGVDLSIVEYTGHPNLRFIVDDICSEWTHNTKFDFVHVRALYGSIADWPSLYKQCFDNMASGGYIEHVELDIQPKSEDGTLPPDSILFQWNAVGRAWAQATGKTFFVATEVKQQIADAGFVDVVEEIFKLPLGQWSSDERFKELGKYYQQFWREGMEGWWSMEQVKSFLLETRKAIEIPTQHVYYDIMTAYKGQCHCGQTTWTAEISDEKHVLCHCTACKVLGGGEFTLNQIIPKENFKLTGGDLKQYTYRGDSGNSVDCFYCPNCTSHPYHHQHTMGNNIVIRTSLLKDTEKWGKPAAEIYSVQKWSWQPQTADNIFDTTPPS</sequence>
<dbReference type="Pfam" id="PF13489">
    <property type="entry name" value="Methyltransf_23"/>
    <property type="match status" value="1"/>
</dbReference>
<evidence type="ECO:0000256" key="2">
    <source>
        <dbReference type="ARBA" id="ARBA00022723"/>
    </source>
</evidence>
<protein>
    <recommendedName>
        <fullName evidence="5">CENP-V/GFA domain-containing protein</fullName>
    </recommendedName>
</protein>
<keyword evidence="7" id="KW-1185">Reference proteome</keyword>
<organism evidence="6 7">
    <name type="scientific">Endocarpon pusillum (strain Z07020 / HMAS-L-300199)</name>
    <name type="common">Lichen-forming fungus</name>
    <dbReference type="NCBI Taxonomy" id="1263415"/>
    <lineage>
        <taxon>Eukaryota</taxon>
        <taxon>Fungi</taxon>
        <taxon>Dikarya</taxon>
        <taxon>Ascomycota</taxon>
        <taxon>Pezizomycotina</taxon>
        <taxon>Eurotiomycetes</taxon>
        <taxon>Chaetothyriomycetidae</taxon>
        <taxon>Verrucariales</taxon>
        <taxon>Verrucariaceae</taxon>
        <taxon>Endocarpon</taxon>
    </lineage>
</organism>
<dbReference type="SUPFAM" id="SSF53335">
    <property type="entry name" value="S-adenosyl-L-methionine-dependent methyltransferases"/>
    <property type="match status" value="1"/>
</dbReference>
<dbReference type="Gene3D" id="3.40.50.150">
    <property type="entry name" value="Vaccinia Virus protein VP39"/>
    <property type="match status" value="1"/>
</dbReference>
<dbReference type="GO" id="GO:0046872">
    <property type="term" value="F:metal ion binding"/>
    <property type="evidence" value="ECO:0007669"/>
    <property type="project" value="UniProtKB-KW"/>
</dbReference>
<gene>
    <name evidence="6" type="ORF">EPUS_02842</name>
</gene>
<proteinExistence type="inferred from homology"/>
<dbReference type="Gene3D" id="3.90.1590.10">
    <property type="entry name" value="glutathione-dependent formaldehyde- activating enzyme (gfa)"/>
    <property type="match status" value="1"/>
</dbReference>
<dbReference type="PANTHER" id="PTHR43591:SF105">
    <property type="entry name" value="METHYLTRANSFERASE DOMAIN-CONTAINING PROTEIN-RELATED"/>
    <property type="match status" value="1"/>
</dbReference>
<dbReference type="GeneID" id="19237891"/>
<evidence type="ECO:0000256" key="4">
    <source>
        <dbReference type="SAM" id="MobiDB-lite"/>
    </source>
</evidence>
<evidence type="ECO:0000256" key="1">
    <source>
        <dbReference type="ARBA" id="ARBA00005495"/>
    </source>
</evidence>
<evidence type="ECO:0000259" key="5">
    <source>
        <dbReference type="PROSITE" id="PS51891"/>
    </source>
</evidence>
<reference evidence="7" key="1">
    <citation type="journal article" date="2014" name="BMC Genomics">
        <title>Genome characteristics reveal the impact of lichenization on lichen-forming fungus Endocarpon pusillum Hedwig (Verrucariales, Ascomycota).</title>
        <authorList>
            <person name="Wang Y.-Y."/>
            <person name="Liu B."/>
            <person name="Zhang X.-Y."/>
            <person name="Zhou Q.-M."/>
            <person name="Zhang T."/>
            <person name="Li H."/>
            <person name="Yu Y.-F."/>
            <person name="Zhang X.-L."/>
            <person name="Hao X.-Y."/>
            <person name="Wang M."/>
            <person name="Wang L."/>
            <person name="Wei J.-C."/>
        </authorList>
    </citation>
    <scope>NUCLEOTIDE SEQUENCE [LARGE SCALE GENOMIC DNA]</scope>
    <source>
        <strain evidence="7">Z07020 / HMAS-L-300199</strain>
    </source>
</reference>
<dbReference type="HOGENOM" id="CLU_010595_1_0_1"/>
<dbReference type="InterPro" id="IPR006913">
    <property type="entry name" value="CENP-V/GFA"/>
</dbReference>
<dbReference type="EMBL" id="KE721082">
    <property type="protein sequence ID" value="ERF72560.1"/>
    <property type="molecule type" value="Genomic_DNA"/>
</dbReference>
<feature type="region of interest" description="Disordered" evidence="4">
    <location>
        <begin position="1"/>
        <end position="32"/>
    </location>
</feature>
<dbReference type="AlphaFoldDB" id="U1HQ70"/>
<dbReference type="eggNOG" id="ENOG502QSKG">
    <property type="taxonomic scope" value="Eukaryota"/>
</dbReference>
<dbReference type="PANTHER" id="PTHR43591">
    <property type="entry name" value="METHYLTRANSFERASE"/>
    <property type="match status" value="1"/>
</dbReference>
<evidence type="ECO:0000256" key="3">
    <source>
        <dbReference type="ARBA" id="ARBA00022833"/>
    </source>
</evidence>
<comment type="similarity">
    <text evidence="1">Belongs to the Gfa family.</text>
</comment>
<evidence type="ECO:0000313" key="6">
    <source>
        <dbReference type="EMBL" id="ERF72560.1"/>
    </source>
</evidence>
<name>U1HQ70_ENDPU</name>
<feature type="domain" description="CENP-V/GFA" evidence="5">
    <location>
        <begin position="306"/>
        <end position="423"/>
    </location>
</feature>
<dbReference type="PROSITE" id="PS51891">
    <property type="entry name" value="CENP_V_GFA"/>
    <property type="match status" value="1"/>
</dbReference>
<keyword evidence="2" id="KW-0479">Metal-binding</keyword>
<dbReference type="GO" id="GO:0008168">
    <property type="term" value="F:methyltransferase activity"/>
    <property type="evidence" value="ECO:0007669"/>
    <property type="project" value="TreeGrafter"/>
</dbReference>
<keyword evidence="3" id="KW-0862">Zinc</keyword>
<dbReference type="Proteomes" id="UP000019373">
    <property type="component" value="Unassembled WGS sequence"/>
</dbReference>
<accession>U1HQ70</accession>
<dbReference type="GO" id="GO:0016846">
    <property type="term" value="F:carbon-sulfur lyase activity"/>
    <property type="evidence" value="ECO:0007669"/>
    <property type="project" value="InterPro"/>
</dbReference>